<feature type="compositionally biased region" description="Basic and acidic residues" evidence="6">
    <location>
        <begin position="194"/>
        <end position="205"/>
    </location>
</feature>
<dbReference type="GO" id="GO:0006974">
    <property type="term" value="P:DNA damage response"/>
    <property type="evidence" value="ECO:0007669"/>
    <property type="project" value="TreeGrafter"/>
</dbReference>
<comment type="subcellular location">
    <subcellularLocation>
        <location evidence="1">Nucleus</location>
    </subcellularLocation>
</comment>
<feature type="compositionally biased region" description="Polar residues" evidence="6">
    <location>
        <begin position="30"/>
        <end position="42"/>
    </location>
</feature>
<protein>
    <recommendedName>
        <fullName evidence="4">DNA polymerase epsilon subunit D</fullName>
    </recommendedName>
    <alternativeName>
        <fullName evidence="5">DNA polymerase II subunit D</fullName>
    </alternativeName>
</protein>
<dbReference type="Gene3D" id="1.10.20.10">
    <property type="entry name" value="Histone, subunit A"/>
    <property type="match status" value="1"/>
</dbReference>
<name>A0A364KPM9_TALAM</name>
<dbReference type="STRING" id="1196081.A0A364KPM9"/>
<keyword evidence="2" id="KW-0235">DNA replication</keyword>
<organism evidence="8 9">
    <name type="scientific">Talaromyces amestolkiae</name>
    <dbReference type="NCBI Taxonomy" id="1196081"/>
    <lineage>
        <taxon>Eukaryota</taxon>
        <taxon>Fungi</taxon>
        <taxon>Dikarya</taxon>
        <taxon>Ascomycota</taxon>
        <taxon>Pezizomycotina</taxon>
        <taxon>Eurotiomycetes</taxon>
        <taxon>Eurotiomycetidae</taxon>
        <taxon>Eurotiales</taxon>
        <taxon>Trichocomaceae</taxon>
        <taxon>Talaromyces</taxon>
        <taxon>Talaromyces sect. Talaromyces</taxon>
    </lineage>
</organism>
<evidence type="ECO:0000256" key="3">
    <source>
        <dbReference type="ARBA" id="ARBA00023242"/>
    </source>
</evidence>
<evidence type="ECO:0000256" key="6">
    <source>
        <dbReference type="SAM" id="MobiDB-lite"/>
    </source>
</evidence>
<dbReference type="OrthoDB" id="1707486at2759"/>
<feature type="compositionally biased region" description="Basic and acidic residues" evidence="6">
    <location>
        <begin position="132"/>
        <end position="145"/>
    </location>
</feature>
<evidence type="ECO:0000313" key="9">
    <source>
        <dbReference type="Proteomes" id="UP000249363"/>
    </source>
</evidence>
<proteinExistence type="predicted"/>
<feature type="compositionally biased region" description="Polar residues" evidence="6">
    <location>
        <begin position="1"/>
        <end position="12"/>
    </location>
</feature>
<dbReference type="InterPro" id="IPR003958">
    <property type="entry name" value="CBFA_NFYB_domain"/>
</dbReference>
<dbReference type="Pfam" id="PF00808">
    <property type="entry name" value="CBFD_NFYB_HMF"/>
    <property type="match status" value="1"/>
</dbReference>
<dbReference type="GeneID" id="63790741"/>
<dbReference type="RefSeq" id="XP_040730029.1">
    <property type="nucleotide sequence ID" value="XM_040873570.1"/>
</dbReference>
<dbReference type="GO" id="GO:0008623">
    <property type="term" value="C:CHRAC"/>
    <property type="evidence" value="ECO:0007669"/>
    <property type="project" value="TreeGrafter"/>
</dbReference>
<dbReference type="AlphaFoldDB" id="A0A364KPM9"/>
<evidence type="ECO:0000256" key="2">
    <source>
        <dbReference type="ARBA" id="ARBA00022705"/>
    </source>
</evidence>
<feature type="compositionally biased region" description="Basic and acidic residues" evidence="6">
    <location>
        <begin position="253"/>
        <end position="262"/>
    </location>
</feature>
<dbReference type="GO" id="GO:0006272">
    <property type="term" value="P:leading strand elongation"/>
    <property type="evidence" value="ECO:0007669"/>
    <property type="project" value="TreeGrafter"/>
</dbReference>
<dbReference type="CDD" id="cd22928">
    <property type="entry name" value="HFD_POLE3_DPB4"/>
    <property type="match status" value="1"/>
</dbReference>
<feature type="compositionally biased region" description="Acidic residues" evidence="6">
    <location>
        <begin position="206"/>
        <end position="252"/>
    </location>
</feature>
<dbReference type="GO" id="GO:0046982">
    <property type="term" value="F:protein heterodimerization activity"/>
    <property type="evidence" value="ECO:0007669"/>
    <property type="project" value="InterPro"/>
</dbReference>
<dbReference type="InterPro" id="IPR051377">
    <property type="entry name" value="DNA_Pol-Epsilon_Subunit"/>
</dbReference>
<evidence type="ECO:0000256" key="4">
    <source>
        <dbReference type="ARBA" id="ARBA00039775"/>
    </source>
</evidence>
<dbReference type="EMBL" id="MIKG01000002">
    <property type="protein sequence ID" value="RAO65512.1"/>
    <property type="molecule type" value="Genomic_DNA"/>
</dbReference>
<evidence type="ECO:0000313" key="8">
    <source>
        <dbReference type="EMBL" id="RAO65512.1"/>
    </source>
</evidence>
<dbReference type="Proteomes" id="UP000249363">
    <property type="component" value="Unassembled WGS sequence"/>
</dbReference>
<keyword evidence="3" id="KW-0539">Nucleus</keyword>
<evidence type="ECO:0000256" key="1">
    <source>
        <dbReference type="ARBA" id="ARBA00004123"/>
    </source>
</evidence>
<dbReference type="PANTHER" id="PTHR46172:SF1">
    <property type="entry name" value="DNA POLYMERASE EPSILON SUBUNIT 3"/>
    <property type="match status" value="1"/>
</dbReference>
<comment type="caution">
    <text evidence="8">The sequence shown here is derived from an EMBL/GenBank/DDBJ whole genome shotgun (WGS) entry which is preliminary data.</text>
</comment>
<evidence type="ECO:0000259" key="7">
    <source>
        <dbReference type="Pfam" id="PF00808"/>
    </source>
</evidence>
<dbReference type="InterPro" id="IPR009072">
    <property type="entry name" value="Histone-fold"/>
</dbReference>
<keyword evidence="9" id="KW-1185">Reference proteome</keyword>
<dbReference type="PANTHER" id="PTHR46172">
    <property type="entry name" value="DNA POLYMERASE EPSILON SUBUNIT 3"/>
    <property type="match status" value="1"/>
</dbReference>
<dbReference type="GO" id="GO:0031507">
    <property type="term" value="P:heterochromatin formation"/>
    <property type="evidence" value="ECO:0007669"/>
    <property type="project" value="TreeGrafter"/>
</dbReference>
<feature type="compositionally biased region" description="Acidic residues" evidence="6">
    <location>
        <begin position="263"/>
        <end position="274"/>
    </location>
</feature>
<dbReference type="GO" id="GO:0031490">
    <property type="term" value="F:chromatin DNA binding"/>
    <property type="evidence" value="ECO:0007669"/>
    <property type="project" value="TreeGrafter"/>
</dbReference>
<reference evidence="8 9" key="1">
    <citation type="journal article" date="2017" name="Biotechnol. Biofuels">
        <title>Differential beta-glucosidase expression as a function of carbon source availability in Talaromyces amestolkiae: a genomic and proteomic approach.</title>
        <authorList>
            <person name="de Eugenio L.I."/>
            <person name="Mendez-Liter J.A."/>
            <person name="Nieto-Dominguez M."/>
            <person name="Alonso L."/>
            <person name="Gil-Munoz J."/>
            <person name="Barriuso J."/>
            <person name="Prieto A."/>
            <person name="Martinez M.J."/>
        </authorList>
    </citation>
    <scope>NUCLEOTIDE SEQUENCE [LARGE SCALE GENOMIC DNA]</scope>
    <source>
        <strain evidence="8 9">CIB</strain>
    </source>
</reference>
<evidence type="ECO:0000256" key="5">
    <source>
        <dbReference type="ARBA" id="ARBA00042096"/>
    </source>
</evidence>
<sequence>MPPRKSTSSMPATDNEDPGSPTSAAAASAQVTEQQAKSQSDGISVEDLLLPRAVTQRLAKSVLPPDTAIQKDALLAIQKAATVFISYLSSHANEATLKRTLAPSDVLNALSELEFDSLRPQLERELDAHTEALADKKKAQKDRKAATTSDTQAEAKDGGEAGGVVPAAAGEEKDATAAGTSTSSVIKGNKRIKRDSAGNEKHSPDETEVDEDETEEEEEAEPEPEPEEEDDDEEVEEEDEDNDTQEVEDLDRVEDLDGKMQADYDDSGSDDDDNGPAAQLRGFG</sequence>
<gene>
    <name evidence="8" type="ORF">BHQ10_001524</name>
</gene>
<feature type="region of interest" description="Disordered" evidence="6">
    <location>
        <begin position="1"/>
        <end position="44"/>
    </location>
</feature>
<accession>A0A364KPM9</accession>
<feature type="domain" description="Transcription factor CBF/NF-Y/archaeal histone" evidence="7">
    <location>
        <begin position="50"/>
        <end position="110"/>
    </location>
</feature>
<dbReference type="SUPFAM" id="SSF47113">
    <property type="entry name" value="Histone-fold"/>
    <property type="match status" value="1"/>
</dbReference>
<dbReference type="GO" id="GO:0008622">
    <property type="term" value="C:epsilon DNA polymerase complex"/>
    <property type="evidence" value="ECO:0007669"/>
    <property type="project" value="TreeGrafter"/>
</dbReference>
<feature type="region of interest" description="Disordered" evidence="6">
    <location>
        <begin position="132"/>
        <end position="284"/>
    </location>
</feature>